<feature type="domain" description="GHMP kinase N-terminal" evidence="12">
    <location>
        <begin position="93"/>
        <end position="181"/>
    </location>
</feature>
<keyword evidence="7" id="KW-0067">ATP-binding</keyword>
<organism evidence="15">
    <name type="scientific">Pontimicrobium sp. SW4</name>
    <dbReference type="NCBI Taxonomy" id="3153519"/>
    <lineage>
        <taxon>Bacteria</taxon>
        <taxon>Pseudomonadati</taxon>
        <taxon>Bacteroidota</taxon>
        <taxon>Flavobacteriia</taxon>
        <taxon>Flavobacteriales</taxon>
        <taxon>Flavobacteriaceae</taxon>
        <taxon>Pontimicrobium</taxon>
    </lineage>
</organism>
<dbReference type="PIRSF" id="PIRSF000530">
    <property type="entry name" value="Galactokinase"/>
    <property type="match status" value="1"/>
</dbReference>
<dbReference type="Pfam" id="PF08544">
    <property type="entry name" value="GHMP_kinases_C"/>
    <property type="match status" value="1"/>
</dbReference>
<keyword evidence="4" id="KW-0479">Metal-binding</keyword>
<dbReference type="InterPro" id="IPR036554">
    <property type="entry name" value="GHMP_kinase_C_sf"/>
</dbReference>
<evidence type="ECO:0000256" key="9">
    <source>
        <dbReference type="ARBA" id="ARBA00023144"/>
    </source>
</evidence>
<dbReference type="SUPFAM" id="SSF55060">
    <property type="entry name" value="GHMP Kinase, C-terminal domain"/>
    <property type="match status" value="1"/>
</dbReference>
<dbReference type="PANTHER" id="PTHR10457:SF7">
    <property type="entry name" value="GALACTOKINASE-RELATED"/>
    <property type="match status" value="1"/>
</dbReference>
<dbReference type="InterPro" id="IPR020568">
    <property type="entry name" value="Ribosomal_Su5_D2-typ_SF"/>
</dbReference>
<dbReference type="FunFam" id="3.30.230.10:FF:000017">
    <property type="entry name" value="Galactokinase"/>
    <property type="match status" value="1"/>
</dbReference>
<dbReference type="PROSITE" id="PS00106">
    <property type="entry name" value="GALACTOKINASE"/>
    <property type="match status" value="1"/>
</dbReference>
<evidence type="ECO:0000256" key="4">
    <source>
        <dbReference type="ARBA" id="ARBA00022723"/>
    </source>
</evidence>
<dbReference type="Pfam" id="PF00288">
    <property type="entry name" value="GHMP_kinases_N"/>
    <property type="match status" value="1"/>
</dbReference>
<reference evidence="15" key="1">
    <citation type="submission" date="2024-05" db="EMBL/GenBank/DDBJ databases">
        <title>Pontimicrobium maritimus sp. nov., isolated form sea water.</title>
        <authorList>
            <person name="Muhammad N."/>
            <person name="Vuong T.Q."/>
            <person name="Han H.L."/>
            <person name="Kim S.-G."/>
        </authorList>
    </citation>
    <scope>NUCLEOTIDE SEQUENCE</scope>
    <source>
        <strain evidence="15">SW4</strain>
    </source>
</reference>
<dbReference type="PRINTS" id="PR00959">
    <property type="entry name" value="MEVGALKINASE"/>
</dbReference>
<dbReference type="PANTHER" id="PTHR10457">
    <property type="entry name" value="MEVALONATE KINASE/GALACTOKINASE"/>
    <property type="match status" value="1"/>
</dbReference>
<evidence type="ECO:0000256" key="11">
    <source>
        <dbReference type="NCBIfam" id="TIGR00131"/>
    </source>
</evidence>
<dbReference type="InterPro" id="IPR006204">
    <property type="entry name" value="GHMP_kinase_N_dom"/>
</dbReference>
<evidence type="ECO:0000259" key="12">
    <source>
        <dbReference type="Pfam" id="PF00288"/>
    </source>
</evidence>
<accession>A0AAU7BTS9</accession>
<keyword evidence="9" id="KW-0299">Galactose metabolism</keyword>
<name>A0AAU7BTS9_9FLAO</name>
<feature type="domain" description="GHMP kinase C-terminal" evidence="13">
    <location>
        <begin position="279"/>
        <end position="344"/>
    </location>
</feature>
<dbReference type="InterPro" id="IPR019741">
    <property type="entry name" value="Galactokinase_CS"/>
</dbReference>
<dbReference type="GO" id="GO:0005829">
    <property type="term" value="C:cytosol"/>
    <property type="evidence" value="ECO:0007669"/>
    <property type="project" value="TreeGrafter"/>
</dbReference>
<dbReference type="InterPro" id="IPR006206">
    <property type="entry name" value="Mevalonate/galactokinase"/>
</dbReference>
<keyword evidence="8" id="KW-0460">Magnesium</keyword>
<keyword evidence="6" id="KW-0418">Kinase</keyword>
<dbReference type="SUPFAM" id="SSF54211">
    <property type="entry name" value="Ribosomal protein S5 domain 2-like"/>
    <property type="match status" value="1"/>
</dbReference>
<evidence type="ECO:0000256" key="7">
    <source>
        <dbReference type="ARBA" id="ARBA00022840"/>
    </source>
</evidence>
<dbReference type="GO" id="GO:0006012">
    <property type="term" value="P:galactose metabolic process"/>
    <property type="evidence" value="ECO:0007669"/>
    <property type="project" value="UniProtKB-UniRule"/>
</dbReference>
<dbReference type="Gene3D" id="3.30.70.890">
    <property type="entry name" value="GHMP kinase, C-terminal domain"/>
    <property type="match status" value="1"/>
</dbReference>
<feature type="domain" description="Galactokinase N-terminal" evidence="14">
    <location>
        <begin position="12"/>
        <end position="58"/>
    </location>
</feature>
<evidence type="ECO:0000313" key="15">
    <source>
        <dbReference type="EMBL" id="XBG61486.1"/>
    </source>
</evidence>
<sequence length="384" mass="42970">MSSYLKLKIKSRFLSEFKTEPLLVFSPGRINLIGEHTDYNKGLVFPAAVDKGIVVGIQKSELNISSIIAVDEDERYDFSLNTIKPIKNSDWKNYILGVISEIQKAGKQIENFNLVFGGNIPKGAGISSSAALENSIAYAINELFNLGLTKKELIYISQKAEHNYVGVKCGIMDQYASMFGRKDTAILLDCESLEAKQVTLNLNGHSLLLVNSNVKHSLAESAYNERRNTCEKVAIKLKVQSLRQATLPNLNYIKDVLTDDEYQKALYVLQENKRVLNAYEAILKNDLLKLGDLLYDSHNGLKNQYKVSCKELDFLVEKSKKSNAVIGARMMGGGFGGCTINIVKNGFLEDFKKDIANLYKQKFNTECSFYLVKLSQGTRLLSIK</sequence>
<keyword evidence="10" id="KW-0119">Carbohydrate metabolism</keyword>
<evidence type="ECO:0000256" key="1">
    <source>
        <dbReference type="ARBA" id="ARBA00006566"/>
    </source>
</evidence>
<dbReference type="RefSeq" id="WP_347924060.1">
    <property type="nucleotide sequence ID" value="NZ_CP157199.1"/>
</dbReference>
<comment type="similarity">
    <text evidence="1">Belongs to the GHMP kinase family. GalK subfamily.</text>
</comment>
<evidence type="ECO:0000256" key="2">
    <source>
        <dbReference type="ARBA" id="ARBA00022490"/>
    </source>
</evidence>
<dbReference type="FunFam" id="3.30.70.890:FF:000001">
    <property type="entry name" value="Galactokinase"/>
    <property type="match status" value="1"/>
</dbReference>
<keyword evidence="5" id="KW-0547">Nucleotide-binding</keyword>
<dbReference type="Gene3D" id="3.30.230.10">
    <property type="match status" value="1"/>
</dbReference>
<evidence type="ECO:0000256" key="8">
    <source>
        <dbReference type="ARBA" id="ARBA00022842"/>
    </source>
</evidence>
<dbReference type="PRINTS" id="PR00473">
    <property type="entry name" value="GALCTOKINASE"/>
</dbReference>
<dbReference type="GO" id="GO:0046872">
    <property type="term" value="F:metal ion binding"/>
    <property type="evidence" value="ECO:0007669"/>
    <property type="project" value="UniProtKB-KW"/>
</dbReference>
<gene>
    <name evidence="15" type="primary">galK</name>
    <name evidence="15" type="ORF">ABGB03_00935</name>
</gene>
<dbReference type="GO" id="GO:0005524">
    <property type="term" value="F:ATP binding"/>
    <property type="evidence" value="ECO:0007669"/>
    <property type="project" value="UniProtKB-UniRule"/>
</dbReference>
<dbReference type="InterPro" id="IPR019539">
    <property type="entry name" value="GalKase_N"/>
</dbReference>
<dbReference type="InterPro" id="IPR014721">
    <property type="entry name" value="Ribsml_uS5_D2-typ_fold_subgr"/>
</dbReference>
<dbReference type="InterPro" id="IPR000705">
    <property type="entry name" value="Galactokinase"/>
</dbReference>
<dbReference type="EC" id="2.7.1.6" evidence="11"/>
<keyword evidence="3 15" id="KW-0808">Transferase</keyword>
<evidence type="ECO:0000256" key="10">
    <source>
        <dbReference type="ARBA" id="ARBA00023277"/>
    </source>
</evidence>
<dbReference type="InterPro" id="IPR013750">
    <property type="entry name" value="GHMP_kinase_C_dom"/>
</dbReference>
<evidence type="ECO:0000259" key="13">
    <source>
        <dbReference type="Pfam" id="PF08544"/>
    </source>
</evidence>
<evidence type="ECO:0000256" key="3">
    <source>
        <dbReference type="ARBA" id="ARBA00022679"/>
    </source>
</evidence>
<dbReference type="NCBIfam" id="TIGR00131">
    <property type="entry name" value="gal_kin"/>
    <property type="match status" value="1"/>
</dbReference>
<evidence type="ECO:0000259" key="14">
    <source>
        <dbReference type="Pfam" id="PF10509"/>
    </source>
</evidence>
<keyword evidence="2" id="KW-0963">Cytoplasm</keyword>
<dbReference type="AlphaFoldDB" id="A0AAU7BTS9"/>
<dbReference type="GO" id="GO:0004335">
    <property type="term" value="F:galactokinase activity"/>
    <property type="evidence" value="ECO:0007669"/>
    <property type="project" value="UniProtKB-UniRule"/>
</dbReference>
<dbReference type="Pfam" id="PF10509">
    <property type="entry name" value="GalKase_gal_bdg"/>
    <property type="match status" value="1"/>
</dbReference>
<protein>
    <recommendedName>
        <fullName evidence="11">Galactokinase</fullName>
        <ecNumber evidence="11">2.7.1.6</ecNumber>
    </recommendedName>
</protein>
<dbReference type="EMBL" id="CP157199">
    <property type="protein sequence ID" value="XBG61486.1"/>
    <property type="molecule type" value="Genomic_DNA"/>
</dbReference>
<evidence type="ECO:0000256" key="5">
    <source>
        <dbReference type="ARBA" id="ARBA00022741"/>
    </source>
</evidence>
<evidence type="ECO:0000256" key="6">
    <source>
        <dbReference type="ARBA" id="ARBA00022777"/>
    </source>
</evidence>
<proteinExistence type="inferred from homology"/>